<dbReference type="Gene3D" id="3.40.50.1000">
    <property type="entry name" value="HAD superfamily/HAD-like"/>
    <property type="match status" value="1"/>
</dbReference>
<evidence type="ECO:0000256" key="5">
    <source>
        <dbReference type="ARBA" id="ARBA00022842"/>
    </source>
</evidence>
<dbReference type="InterPro" id="IPR006439">
    <property type="entry name" value="HAD-SF_hydro_IA"/>
</dbReference>
<dbReference type="SFLD" id="SFLDS00003">
    <property type="entry name" value="Haloacid_Dehalogenase"/>
    <property type="match status" value="1"/>
</dbReference>
<dbReference type="Pfam" id="PF00702">
    <property type="entry name" value="Hydrolase"/>
    <property type="match status" value="1"/>
</dbReference>
<dbReference type="NCBIfam" id="TIGR01509">
    <property type="entry name" value="HAD-SF-IA-v3"/>
    <property type="match status" value="1"/>
</dbReference>
<evidence type="ECO:0000256" key="3">
    <source>
        <dbReference type="ARBA" id="ARBA00022553"/>
    </source>
</evidence>
<dbReference type="Gene3D" id="1.10.150.240">
    <property type="entry name" value="Putative phosphatase, domain 2"/>
    <property type="match status" value="1"/>
</dbReference>
<dbReference type="SUPFAM" id="SSF56784">
    <property type="entry name" value="HAD-like"/>
    <property type="match status" value="1"/>
</dbReference>
<dbReference type="EMBL" id="PVTE01000001">
    <property type="protein sequence ID" value="PRY47236.1"/>
    <property type="molecule type" value="Genomic_DNA"/>
</dbReference>
<proteinExistence type="inferred from homology"/>
<dbReference type="SFLD" id="SFLDG01129">
    <property type="entry name" value="C1.5:_HAD__Beta-PGM__Phosphata"/>
    <property type="match status" value="1"/>
</dbReference>
<dbReference type="SFLD" id="SFLDG01135">
    <property type="entry name" value="C1.5.6:_HAD__Beta-PGM__Phospha"/>
    <property type="match status" value="1"/>
</dbReference>
<dbReference type="Proteomes" id="UP000238375">
    <property type="component" value="Unassembled WGS sequence"/>
</dbReference>
<dbReference type="InterPro" id="IPR023198">
    <property type="entry name" value="PGP-like_dom2"/>
</dbReference>
<comment type="caution">
    <text evidence="11">The sequence shown here is derived from an EMBL/GenBank/DDBJ whole genome shotgun (WGS) entry which is preliminary data.</text>
</comment>
<comment type="similarity">
    <text evidence="2">Belongs to the HAD-like hydrolase superfamily. CbbY/CbbZ/Gph/YieH family.</text>
</comment>
<keyword evidence="3" id="KW-0597">Phosphoprotein</keyword>
<name>A0A2T0TNK1_9BACT</name>
<evidence type="ECO:0000256" key="2">
    <source>
        <dbReference type="ARBA" id="ARBA00006171"/>
    </source>
</evidence>
<evidence type="ECO:0000313" key="12">
    <source>
        <dbReference type="Proteomes" id="UP000238375"/>
    </source>
</evidence>
<keyword evidence="11" id="KW-0378">Hydrolase</keyword>
<comment type="cofactor">
    <cofactor evidence="1">
        <name>Mg(2+)</name>
        <dbReference type="ChEBI" id="CHEBI:18420"/>
    </cofactor>
</comment>
<sequence length="224" mass="24230">MLTPAFAALFDMDGVLVDNTDFHINAWIQFAHHNGLTLTRQQYVDHINGHVSADSMAYVFGHPLSATELAQRTEEKEEIYRTLYVPHRQPLTGLLDFLTAMQADGVPMAVGTSAPVSNIGFTLDGLALRPFFDTIVDASMVTHGKPDPEIYLKAADRLNIPPARCVVFEDAFAGIEAGLRAGMVVVALATTHTRAELATSGAALIIDNFVGLTPASIQQLLPTE</sequence>
<accession>A0A2T0TNK1</accession>
<dbReference type="InterPro" id="IPR036412">
    <property type="entry name" value="HAD-like_sf"/>
</dbReference>
<protein>
    <recommendedName>
        <fullName evidence="10">Beta-phosphoglucomutase</fullName>
        <ecNumber evidence="9">5.4.2.6</ecNumber>
    </recommendedName>
</protein>
<evidence type="ECO:0000256" key="1">
    <source>
        <dbReference type="ARBA" id="ARBA00001946"/>
    </source>
</evidence>
<dbReference type="PANTHER" id="PTHR46193">
    <property type="entry name" value="6-PHOSPHOGLUCONATE PHOSPHATASE"/>
    <property type="match status" value="1"/>
</dbReference>
<keyword evidence="6" id="KW-0413">Isomerase</keyword>
<evidence type="ECO:0000256" key="10">
    <source>
        <dbReference type="ARBA" id="ARBA00044991"/>
    </source>
</evidence>
<comment type="catalytic activity">
    <reaction evidence="8">
        <text>beta-D-glucose 1-phosphate = beta-D-glucose 6-phosphate</text>
        <dbReference type="Rhea" id="RHEA:20113"/>
        <dbReference type="ChEBI" id="CHEBI:57684"/>
        <dbReference type="ChEBI" id="CHEBI:58247"/>
        <dbReference type="EC" id="5.4.2.6"/>
    </reaction>
</comment>
<reference evidence="11 12" key="1">
    <citation type="submission" date="2018-03" db="EMBL/GenBank/DDBJ databases">
        <title>Genomic Encyclopedia of Archaeal and Bacterial Type Strains, Phase II (KMG-II): from individual species to whole genera.</title>
        <authorList>
            <person name="Goeker M."/>
        </authorList>
    </citation>
    <scope>NUCLEOTIDE SEQUENCE [LARGE SCALE GENOMIC DNA]</scope>
    <source>
        <strain evidence="11 12">DSM 28354</strain>
    </source>
</reference>
<dbReference type="EC" id="5.4.2.6" evidence="9"/>
<evidence type="ECO:0000256" key="6">
    <source>
        <dbReference type="ARBA" id="ARBA00023235"/>
    </source>
</evidence>
<dbReference type="PANTHER" id="PTHR46193:SF18">
    <property type="entry name" value="HEXITOL PHOSPHATASE B"/>
    <property type="match status" value="1"/>
</dbReference>
<dbReference type="RefSeq" id="WP_106135977.1">
    <property type="nucleotide sequence ID" value="NZ_PVTE01000001.1"/>
</dbReference>
<evidence type="ECO:0000256" key="7">
    <source>
        <dbReference type="ARBA" id="ARBA00023277"/>
    </source>
</evidence>
<keyword evidence="12" id="KW-1185">Reference proteome</keyword>
<gene>
    <name evidence="11" type="ORF">CLV58_101302</name>
</gene>
<dbReference type="InterPro" id="IPR023214">
    <property type="entry name" value="HAD_sf"/>
</dbReference>
<dbReference type="InterPro" id="IPR051600">
    <property type="entry name" value="Beta-PGM-like"/>
</dbReference>
<dbReference type="PRINTS" id="PR00413">
    <property type="entry name" value="HADHALOGNASE"/>
</dbReference>
<organism evidence="11 12">
    <name type="scientific">Spirosoma oryzae</name>
    <dbReference type="NCBI Taxonomy" id="1469603"/>
    <lineage>
        <taxon>Bacteria</taxon>
        <taxon>Pseudomonadati</taxon>
        <taxon>Bacteroidota</taxon>
        <taxon>Cytophagia</taxon>
        <taxon>Cytophagales</taxon>
        <taxon>Cytophagaceae</taxon>
        <taxon>Spirosoma</taxon>
    </lineage>
</organism>
<dbReference type="InterPro" id="IPR010976">
    <property type="entry name" value="B-phosphoglucomutase_hydrolase"/>
</dbReference>
<evidence type="ECO:0000256" key="4">
    <source>
        <dbReference type="ARBA" id="ARBA00022723"/>
    </source>
</evidence>
<dbReference type="GO" id="GO:0046872">
    <property type="term" value="F:metal ion binding"/>
    <property type="evidence" value="ECO:0007669"/>
    <property type="project" value="UniProtKB-KW"/>
</dbReference>
<evidence type="ECO:0000256" key="8">
    <source>
        <dbReference type="ARBA" id="ARBA00044926"/>
    </source>
</evidence>
<dbReference type="GO" id="GO:0008801">
    <property type="term" value="F:beta-phosphoglucomutase activity"/>
    <property type="evidence" value="ECO:0007669"/>
    <property type="project" value="UniProtKB-EC"/>
</dbReference>
<dbReference type="GO" id="GO:0016787">
    <property type="term" value="F:hydrolase activity"/>
    <property type="evidence" value="ECO:0007669"/>
    <property type="project" value="UniProtKB-KW"/>
</dbReference>
<evidence type="ECO:0000313" key="11">
    <source>
        <dbReference type="EMBL" id="PRY47236.1"/>
    </source>
</evidence>
<keyword evidence="5" id="KW-0460">Magnesium</keyword>
<keyword evidence="4" id="KW-0479">Metal-binding</keyword>
<dbReference type="NCBIfam" id="TIGR02009">
    <property type="entry name" value="PGMB-YQAB-SF"/>
    <property type="match status" value="1"/>
</dbReference>
<dbReference type="OrthoDB" id="9797743at2"/>
<dbReference type="AlphaFoldDB" id="A0A2T0TNK1"/>
<keyword evidence="7" id="KW-0119">Carbohydrate metabolism</keyword>
<evidence type="ECO:0000256" key="9">
    <source>
        <dbReference type="ARBA" id="ARBA00044968"/>
    </source>
</evidence>